<evidence type="ECO:0008006" key="3">
    <source>
        <dbReference type="Google" id="ProtNLM"/>
    </source>
</evidence>
<name>A0AAE8SH14_9HYPO</name>
<proteinExistence type="predicted"/>
<accession>A0AAE8SH14</accession>
<comment type="caution">
    <text evidence="1">The sequence shown here is derived from an EMBL/GenBank/DDBJ whole genome shotgun (WGS) entry which is preliminary data.</text>
</comment>
<reference evidence="1" key="1">
    <citation type="submission" date="2018-03" db="EMBL/GenBank/DDBJ databases">
        <authorList>
            <person name="Guldener U."/>
        </authorList>
    </citation>
    <scope>NUCLEOTIDE SEQUENCE</scope>
</reference>
<dbReference type="AlphaFoldDB" id="A0AAE8SH14"/>
<dbReference type="EMBL" id="ONZP01000163">
    <property type="protein sequence ID" value="SPJ75451.1"/>
    <property type="molecule type" value="Genomic_DNA"/>
</dbReference>
<evidence type="ECO:0000313" key="1">
    <source>
        <dbReference type="EMBL" id="SPJ75451.1"/>
    </source>
</evidence>
<organism evidence="1 2">
    <name type="scientific">Fusarium torulosum</name>
    <dbReference type="NCBI Taxonomy" id="33205"/>
    <lineage>
        <taxon>Eukaryota</taxon>
        <taxon>Fungi</taxon>
        <taxon>Dikarya</taxon>
        <taxon>Ascomycota</taxon>
        <taxon>Pezizomycotina</taxon>
        <taxon>Sordariomycetes</taxon>
        <taxon>Hypocreomycetidae</taxon>
        <taxon>Hypocreales</taxon>
        <taxon>Nectriaceae</taxon>
        <taxon>Fusarium</taxon>
    </lineage>
</organism>
<sequence length="399" mass="43493">MSTEIIQIDPEGDVLIILPVKRSATEPEPPESSKSPIEKHFICSKKHLTFASPRAAKIFSSSFKEATKEEDGFHHWKFDATFDDKAFDLVLKIIHGKTRDVPQRLNLDLSVAVASVVDDLQCYDALNYYGHGLLLGFPGLFGPSIPNEINKTLVQYVFISFVFEHERLFKDSTKAAIRFSDGAVPTFELPIRADIPSKTFSGSQGLKLMREGHIEKSRLAISRNLTNALKGLEDRLIKGQLGCSHGCTSMLLGALIQGMKAVGLYPARAFPQFSSLTLDFVINSLRNIQSPTYFSAEEGSVPGKYSGSWVLSARSNTAPPPAGFGLFGGQPRTKAFGTSGLFGTAVANTTSSGATVADKEHDPATLVRHSCSLKDLLKPILYVAEAEIEGLNLADYPRP</sequence>
<protein>
    <recommendedName>
        <fullName evidence="3">BTB domain-containing protein</fullName>
    </recommendedName>
</protein>
<gene>
    <name evidence="1" type="ORF">FTOL_05182</name>
</gene>
<keyword evidence="2" id="KW-1185">Reference proteome</keyword>
<evidence type="ECO:0000313" key="2">
    <source>
        <dbReference type="Proteomes" id="UP001187734"/>
    </source>
</evidence>
<dbReference type="Proteomes" id="UP001187734">
    <property type="component" value="Unassembled WGS sequence"/>
</dbReference>